<dbReference type="GO" id="GO:0016779">
    <property type="term" value="F:nucleotidyltransferase activity"/>
    <property type="evidence" value="ECO:0007669"/>
    <property type="project" value="UniProtKB-KW"/>
</dbReference>
<keyword evidence="2" id="KW-0808">Transferase</keyword>
<organism evidence="2 3">
    <name type="scientific">Flaviaesturariibacter aridisoli</name>
    <dbReference type="NCBI Taxonomy" id="2545761"/>
    <lineage>
        <taxon>Bacteria</taxon>
        <taxon>Pseudomonadati</taxon>
        <taxon>Bacteroidota</taxon>
        <taxon>Chitinophagia</taxon>
        <taxon>Chitinophagales</taxon>
        <taxon>Chitinophagaceae</taxon>
        <taxon>Flaviaestuariibacter</taxon>
    </lineage>
</organism>
<dbReference type="GO" id="GO:0005737">
    <property type="term" value="C:cytoplasm"/>
    <property type="evidence" value="ECO:0007669"/>
    <property type="project" value="TreeGrafter"/>
</dbReference>
<dbReference type="Gene3D" id="3.40.50.720">
    <property type="entry name" value="NAD(P)-binding Rossmann-like Domain"/>
    <property type="match status" value="1"/>
</dbReference>
<dbReference type="Pfam" id="PF00899">
    <property type="entry name" value="ThiF"/>
    <property type="match status" value="1"/>
</dbReference>
<dbReference type="PANTHER" id="PTHR10953:SF247">
    <property type="entry name" value="SLL6053 PROTEIN"/>
    <property type="match status" value="1"/>
</dbReference>
<sequence>MQGHRITLLKSIESRLTVWLNGHPDGHERGAILLFRRFSRPVKGFKQSDRFVAVEMIEMSDDWVLDSSRTHLTINMRMFPEVYHRCETLGLELGFVHSHPEGCLFFSERDDTNERNILHGVSGCNGKASFLVSMVLCEGKWIARARRGYNPALVIQIRHIAVIGDSLELFSSGGSALNPTLERQAAAFGAPFNRMLQSLRIAIVGLGGTGSPVATLLSRCGVGELILIDGDRLEKSNMNRVRGYNAESVGKKKAKRLKKFIDSLGLSCETICIASNLQDSPEAIDAISSADVIFGCTDDATGRDIINQCVYYYAQALIDLGIAGFVDKDQIGTAYLRDYRARVSCILPESGSCLRCQRVINDDMIKYEEEVKRRPELLLLDAETLEREFYIRGGQAGAPGVGPFTSAAADYGVATLFDLIQPFRKFPEDVLKDNIWLDFLHMSIYSNGPDDNPDCIHCRDKVLLLKAEGKYRLGYPALGEIVENA</sequence>
<evidence type="ECO:0000259" key="1">
    <source>
        <dbReference type="Pfam" id="PF00899"/>
    </source>
</evidence>
<feature type="domain" description="THIF-type NAD/FAD binding fold" evidence="1">
    <location>
        <begin position="182"/>
        <end position="360"/>
    </location>
</feature>
<dbReference type="GO" id="GO:0008641">
    <property type="term" value="F:ubiquitin-like modifier activating enzyme activity"/>
    <property type="evidence" value="ECO:0007669"/>
    <property type="project" value="InterPro"/>
</dbReference>
<dbReference type="EMBL" id="SKFH01000055">
    <property type="protein sequence ID" value="TCZ65034.1"/>
    <property type="molecule type" value="Genomic_DNA"/>
</dbReference>
<dbReference type="InterPro" id="IPR000594">
    <property type="entry name" value="ThiF_NAD_FAD-bd"/>
</dbReference>
<dbReference type="OrthoDB" id="8773615at2"/>
<proteinExistence type="predicted"/>
<dbReference type="RefSeq" id="WP_131854315.1">
    <property type="nucleotide sequence ID" value="NZ_SKFH01000055.1"/>
</dbReference>
<dbReference type="SUPFAM" id="SSF69572">
    <property type="entry name" value="Activating enzymes of the ubiquitin-like proteins"/>
    <property type="match status" value="1"/>
</dbReference>
<dbReference type="InterPro" id="IPR045886">
    <property type="entry name" value="ThiF/MoeB/HesA"/>
</dbReference>
<dbReference type="InterPro" id="IPR035985">
    <property type="entry name" value="Ubiquitin-activating_enz"/>
</dbReference>
<keyword evidence="2" id="KW-0548">Nucleotidyltransferase</keyword>
<gene>
    <name evidence="2" type="ORF">E0486_17860</name>
</gene>
<dbReference type="Proteomes" id="UP000295164">
    <property type="component" value="Unassembled WGS sequence"/>
</dbReference>
<comment type="caution">
    <text evidence="2">The sequence shown here is derived from an EMBL/GenBank/DDBJ whole genome shotgun (WGS) entry which is preliminary data.</text>
</comment>
<accession>A0A4R4DV84</accession>
<reference evidence="2 3" key="1">
    <citation type="submission" date="2019-03" db="EMBL/GenBank/DDBJ databases">
        <authorList>
            <person name="Kim M.K.M."/>
        </authorList>
    </citation>
    <scope>NUCLEOTIDE SEQUENCE [LARGE SCALE GENOMIC DNA]</scope>
    <source>
        <strain evidence="2 3">17J68-15</strain>
    </source>
</reference>
<evidence type="ECO:0000313" key="2">
    <source>
        <dbReference type="EMBL" id="TCZ65034.1"/>
    </source>
</evidence>
<name>A0A4R4DV84_9BACT</name>
<protein>
    <submittedName>
        <fullName evidence="2">ThiF family adenylyltransferase</fullName>
    </submittedName>
</protein>
<keyword evidence="3" id="KW-1185">Reference proteome</keyword>
<evidence type="ECO:0000313" key="3">
    <source>
        <dbReference type="Proteomes" id="UP000295164"/>
    </source>
</evidence>
<dbReference type="AlphaFoldDB" id="A0A4R4DV84"/>
<dbReference type="GO" id="GO:0004792">
    <property type="term" value="F:thiosulfate-cyanide sulfurtransferase activity"/>
    <property type="evidence" value="ECO:0007669"/>
    <property type="project" value="TreeGrafter"/>
</dbReference>
<dbReference type="PANTHER" id="PTHR10953">
    <property type="entry name" value="UBIQUITIN-ACTIVATING ENZYME E1"/>
    <property type="match status" value="1"/>
</dbReference>